<evidence type="ECO:0000313" key="4">
    <source>
        <dbReference type="Proteomes" id="UP000717696"/>
    </source>
</evidence>
<dbReference type="Proteomes" id="UP000717696">
    <property type="component" value="Unassembled WGS sequence"/>
</dbReference>
<accession>A0A9P9FE59</accession>
<dbReference type="Pfam" id="PF23155">
    <property type="entry name" value="DUF7053"/>
    <property type="match status" value="1"/>
</dbReference>
<reference evidence="3" key="1">
    <citation type="journal article" date="2021" name="Nat. Commun.">
        <title>Genetic determinants of endophytism in the Arabidopsis root mycobiome.</title>
        <authorList>
            <person name="Mesny F."/>
            <person name="Miyauchi S."/>
            <person name="Thiergart T."/>
            <person name="Pickel B."/>
            <person name="Atanasova L."/>
            <person name="Karlsson M."/>
            <person name="Huettel B."/>
            <person name="Barry K.W."/>
            <person name="Haridas S."/>
            <person name="Chen C."/>
            <person name="Bauer D."/>
            <person name="Andreopoulos W."/>
            <person name="Pangilinan J."/>
            <person name="LaButti K."/>
            <person name="Riley R."/>
            <person name="Lipzen A."/>
            <person name="Clum A."/>
            <person name="Drula E."/>
            <person name="Henrissat B."/>
            <person name="Kohler A."/>
            <person name="Grigoriev I.V."/>
            <person name="Martin F.M."/>
            <person name="Hacquard S."/>
        </authorList>
    </citation>
    <scope>NUCLEOTIDE SEQUENCE</scope>
    <source>
        <strain evidence="3">MPI-CAGE-AT-0021</strain>
    </source>
</reference>
<feature type="compositionally biased region" description="Polar residues" evidence="1">
    <location>
        <begin position="121"/>
        <end position="134"/>
    </location>
</feature>
<sequence length="189" mass="20602">MRTQRILSHSTPIPSNLPPAALINSMQSFTPFLSNHKTMTRYSETTPSPEAIADDPFFNPSWDDSIRSFEVTELVTLGPGISKEVTYKVVFQHIPDGMRSRAEAPAGVVIRAEYSVRPRSESMSPTGSESTDSPATAVGEEFELHEDVAVEANSLMIPFIVGSVITAHQTICSGVIDEACKSYFGTGYQ</sequence>
<evidence type="ECO:0000259" key="2">
    <source>
        <dbReference type="Pfam" id="PF23155"/>
    </source>
</evidence>
<dbReference type="InterPro" id="IPR055481">
    <property type="entry name" value="DUF7053"/>
</dbReference>
<evidence type="ECO:0000256" key="1">
    <source>
        <dbReference type="SAM" id="MobiDB-lite"/>
    </source>
</evidence>
<organism evidence="3 4">
    <name type="scientific">Dactylonectria estremocensis</name>
    <dbReference type="NCBI Taxonomy" id="1079267"/>
    <lineage>
        <taxon>Eukaryota</taxon>
        <taxon>Fungi</taxon>
        <taxon>Dikarya</taxon>
        <taxon>Ascomycota</taxon>
        <taxon>Pezizomycotina</taxon>
        <taxon>Sordariomycetes</taxon>
        <taxon>Hypocreomycetidae</taxon>
        <taxon>Hypocreales</taxon>
        <taxon>Nectriaceae</taxon>
        <taxon>Dactylonectria</taxon>
    </lineage>
</organism>
<evidence type="ECO:0000313" key="3">
    <source>
        <dbReference type="EMBL" id="KAH7160141.1"/>
    </source>
</evidence>
<dbReference type="PANTHER" id="PTHR38117">
    <property type="entry name" value="NACHT AND WD40 DOMAIN PROTEIN"/>
    <property type="match status" value="1"/>
</dbReference>
<name>A0A9P9FE59_9HYPO</name>
<comment type="caution">
    <text evidence="3">The sequence shown here is derived from an EMBL/GenBank/DDBJ whole genome shotgun (WGS) entry which is preliminary data.</text>
</comment>
<dbReference type="PANTHER" id="PTHR38117:SF1">
    <property type="entry name" value="DUF3074 DOMAIN-CONTAINING PROTEIN"/>
    <property type="match status" value="1"/>
</dbReference>
<protein>
    <recommendedName>
        <fullName evidence="2">DUF7053 domain-containing protein</fullName>
    </recommendedName>
</protein>
<feature type="domain" description="DUF7053" evidence="2">
    <location>
        <begin position="3"/>
        <end position="179"/>
    </location>
</feature>
<keyword evidence="4" id="KW-1185">Reference proteome</keyword>
<dbReference type="AlphaFoldDB" id="A0A9P9FE59"/>
<proteinExistence type="predicted"/>
<dbReference type="EMBL" id="JAGMUU010000002">
    <property type="protein sequence ID" value="KAH7160141.1"/>
    <property type="molecule type" value="Genomic_DNA"/>
</dbReference>
<feature type="region of interest" description="Disordered" evidence="1">
    <location>
        <begin position="118"/>
        <end position="137"/>
    </location>
</feature>
<dbReference type="OrthoDB" id="4276610at2759"/>
<gene>
    <name evidence="3" type="ORF">B0J13DRAFT_581186</name>
</gene>